<evidence type="ECO:0000256" key="1">
    <source>
        <dbReference type="SAM" id="MobiDB-lite"/>
    </source>
</evidence>
<name>A0AAD9ZJ70_9LECA</name>
<gene>
    <name evidence="2" type="ORF">OEA41_000643</name>
</gene>
<accession>A0AAD9ZJ70</accession>
<protein>
    <submittedName>
        <fullName evidence="2">Uncharacterized protein</fullName>
    </submittedName>
</protein>
<dbReference type="EMBL" id="JASNWA010000003">
    <property type="protein sequence ID" value="KAK3178507.1"/>
    <property type="molecule type" value="Genomic_DNA"/>
</dbReference>
<reference evidence="2" key="1">
    <citation type="submission" date="2022-11" db="EMBL/GenBank/DDBJ databases">
        <title>Chromosomal genome sequence assembly and mating type (MAT) locus characterization of the leprose asexual lichenized fungus Lepraria neglecta (Nyl.) Erichsen.</title>
        <authorList>
            <person name="Allen J.L."/>
            <person name="Pfeffer B."/>
        </authorList>
    </citation>
    <scope>NUCLEOTIDE SEQUENCE</scope>
    <source>
        <strain evidence="2">Allen 5258</strain>
    </source>
</reference>
<organism evidence="2 3">
    <name type="scientific">Lepraria neglecta</name>
    <dbReference type="NCBI Taxonomy" id="209136"/>
    <lineage>
        <taxon>Eukaryota</taxon>
        <taxon>Fungi</taxon>
        <taxon>Dikarya</taxon>
        <taxon>Ascomycota</taxon>
        <taxon>Pezizomycotina</taxon>
        <taxon>Lecanoromycetes</taxon>
        <taxon>OSLEUM clade</taxon>
        <taxon>Lecanoromycetidae</taxon>
        <taxon>Lecanorales</taxon>
        <taxon>Lecanorineae</taxon>
        <taxon>Stereocaulaceae</taxon>
        <taxon>Lepraria</taxon>
    </lineage>
</organism>
<comment type="caution">
    <text evidence="2">The sequence shown here is derived from an EMBL/GenBank/DDBJ whole genome shotgun (WGS) entry which is preliminary data.</text>
</comment>
<feature type="region of interest" description="Disordered" evidence="1">
    <location>
        <begin position="62"/>
        <end position="90"/>
    </location>
</feature>
<dbReference type="Proteomes" id="UP001276659">
    <property type="component" value="Unassembled WGS sequence"/>
</dbReference>
<proteinExistence type="predicted"/>
<evidence type="ECO:0000313" key="3">
    <source>
        <dbReference type="Proteomes" id="UP001276659"/>
    </source>
</evidence>
<dbReference type="AlphaFoldDB" id="A0AAD9ZJ70"/>
<keyword evidence="3" id="KW-1185">Reference proteome</keyword>
<feature type="compositionally biased region" description="Basic and acidic residues" evidence="1">
    <location>
        <begin position="70"/>
        <end position="90"/>
    </location>
</feature>
<evidence type="ECO:0000313" key="2">
    <source>
        <dbReference type="EMBL" id="KAK3178507.1"/>
    </source>
</evidence>
<sequence length="90" mass="9941">MAIDYGADCNAPIEFGETPLDILSRAFSESTDARVERLLSTLKARGGIRRFARPAMAIYGGKKTRVCKTSRPETTKPNDRSSDAENHSEH</sequence>